<feature type="non-terminal residue" evidence="2">
    <location>
        <position position="1"/>
    </location>
</feature>
<organism evidence="2 3">
    <name type="scientific">Cirrhinus mrigala</name>
    <name type="common">Mrigala</name>
    <dbReference type="NCBI Taxonomy" id="683832"/>
    <lineage>
        <taxon>Eukaryota</taxon>
        <taxon>Metazoa</taxon>
        <taxon>Chordata</taxon>
        <taxon>Craniata</taxon>
        <taxon>Vertebrata</taxon>
        <taxon>Euteleostomi</taxon>
        <taxon>Actinopterygii</taxon>
        <taxon>Neopterygii</taxon>
        <taxon>Teleostei</taxon>
        <taxon>Ostariophysi</taxon>
        <taxon>Cypriniformes</taxon>
        <taxon>Cyprinidae</taxon>
        <taxon>Labeoninae</taxon>
        <taxon>Labeonini</taxon>
        <taxon>Cirrhinus</taxon>
    </lineage>
</organism>
<gene>
    <name evidence="2" type="ORF">M9458_008741</name>
</gene>
<keyword evidence="3" id="KW-1185">Reference proteome</keyword>
<proteinExistence type="predicted"/>
<keyword evidence="1" id="KW-0812">Transmembrane</keyword>
<keyword evidence="1" id="KW-1133">Transmembrane helix</keyword>
<protein>
    <submittedName>
        <fullName evidence="2">Uncharacterized protein</fullName>
    </submittedName>
</protein>
<sequence>NFTAFISISVNNDTIIFIINASVIKMDLIKITEFGTVFIFIILIIFTITNLPKIFIINNLII</sequence>
<dbReference type="EMBL" id="JAMKFB020000004">
    <property type="protein sequence ID" value="KAL0195169.1"/>
    <property type="molecule type" value="Genomic_DNA"/>
</dbReference>
<evidence type="ECO:0000313" key="2">
    <source>
        <dbReference type="EMBL" id="KAL0195169.1"/>
    </source>
</evidence>
<evidence type="ECO:0000256" key="1">
    <source>
        <dbReference type="SAM" id="Phobius"/>
    </source>
</evidence>
<accession>A0ABD0R9G2</accession>
<dbReference type="AlphaFoldDB" id="A0ABD0R9G2"/>
<reference evidence="2 3" key="1">
    <citation type="submission" date="2024-05" db="EMBL/GenBank/DDBJ databases">
        <title>Genome sequencing and assembly of Indian major carp, Cirrhinus mrigala (Hamilton, 1822).</title>
        <authorList>
            <person name="Mohindra V."/>
            <person name="Chowdhury L.M."/>
            <person name="Lal K."/>
            <person name="Jena J.K."/>
        </authorList>
    </citation>
    <scope>NUCLEOTIDE SEQUENCE [LARGE SCALE GENOMIC DNA]</scope>
    <source>
        <strain evidence="2">CM1030</strain>
        <tissue evidence="2">Blood</tissue>
    </source>
</reference>
<feature type="non-terminal residue" evidence="2">
    <location>
        <position position="62"/>
    </location>
</feature>
<dbReference type="Proteomes" id="UP001529510">
    <property type="component" value="Unassembled WGS sequence"/>
</dbReference>
<comment type="caution">
    <text evidence="2">The sequence shown here is derived from an EMBL/GenBank/DDBJ whole genome shotgun (WGS) entry which is preliminary data.</text>
</comment>
<name>A0ABD0R9G2_CIRMR</name>
<keyword evidence="1" id="KW-0472">Membrane</keyword>
<evidence type="ECO:0000313" key="3">
    <source>
        <dbReference type="Proteomes" id="UP001529510"/>
    </source>
</evidence>
<feature type="transmembrane region" description="Helical" evidence="1">
    <location>
        <begin position="34"/>
        <end position="56"/>
    </location>
</feature>